<feature type="compositionally biased region" description="Basic and acidic residues" evidence="1">
    <location>
        <begin position="346"/>
        <end position="355"/>
    </location>
</feature>
<dbReference type="EMBL" id="ML210176">
    <property type="protein sequence ID" value="TFK26341.1"/>
    <property type="molecule type" value="Genomic_DNA"/>
</dbReference>
<organism evidence="2 3">
    <name type="scientific">Coprinopsis marcescibilis</name>
    <name type="common">Agaric fungus</name>
    <name type="synonym">Psathyrella marcescibilis</name>
    <dbReference type="NCBI Taxonomy" id="230819"/>
    <lineage>
        <taxon>Eukaryota</taxon>
        <taxon>Fungi</taxon>
        <taxon>Dikarya</taxon>
        <taxon>Basidiomycota</taxon>
        <taxon>Agaricomycotina</taxon>
        <taxon>Agaricomycetes</taxon>
        <taxon>Agaricomycetidae</taxon>
        <taxon>Agaricales</taxon>
        <taxon>Agaricineae</taxon>
        <taxon>Psathyrellaceae</taxon>
        <taxon>Coprinopsis</taxon>
    </lineage>
</organism>
<evidence type="ECO:0000256" key="1">
    <source>
        <dbReference type="SAM" id="MobiDB-lite"/>
    </source>
</evidence>
<dbReference type="STRING" id="230819.A0A5C3LD58"/>
<feature type="region of interest" description="Disordered" evidence="1">
    <location>
        <begin position="331"/>
        <end position="570"/>
    </location>
</feature>
<feature type="compositionally biased region" description="Low complexity" evidence="1">
    <location>
        <begin position="434"/>
        <end position="451"/>
    </location>
</feature>
<dbReference type="OrthoDB" id="2943086at2759"/>
<dbReference type="AlphaFoldDB" id="A0A5C3LD58"/>
<name>A0A5C3LD58_COPMA</name>
<feature type="compositionally biased region" description="Basic residues" evidence="1">
    <location>
        <begin position="544"/>
        <end position="559"/>
    </location>
</feature>
<accession>A0A5C3LD58</accession>
<feature type="region of interest" description="Disordered" evidence="1">
    <location>
        <begin position="153"/>
        <end position="174"/>
    </location>
</feature>
<gene>
    <name evidence="2" type="ORF">FA15DRAFT_667648</name>
</gene>
<evidence type="ECO:0000313" key="3">
    <source>
        <dbReference type="Proteomes" id="UP000307440"/>
    </source>
</evidence>
<protein>
    <submittedName>
        <fullName evidence="2">Uncharacterized protein</fullName>
    </submittedName>
</protein>
<dbReference type="Proteomes" id="UP000307440">
    <property type="component" value="Unassembled WGS sequence"/>
</dbReference>
<reference evidence="2 3" key="1">
    <citation type="journal article" date="2019" name="Nat. Ecol. Evol.">
        <title>Megaphylogeny resolves global patterns of mushroom evolution.</title>
        <authorList>
            <person name="Varga T."/>
            <person name="Krizsan K."/>
            <person name="Foldi C."/>
            <person name="Dima B."/>
            <person name="Sanchez-Garcia M."/>
            <person name="Sanchez-Ramirez S."/>
            <person name="Szollosi G.J."/>
            <person name="Szarkandi J.G."/>
            <person name="Papp V."/>
            <person name="Albert L."/>
            <person name="Andreopoulos W."/>
            <person name="Angelini C."/>
            <person name="Antonin V."/>
            <person name="Barry K.W."/>
            <person name="Bougher N.L."/>
            <person name="Buchanan P."/>
            <person name="Buyck B."/>
            <person name="Bense V."/>
            <person name="Catcheside P."/>
            <person name="Chovatia M."/>
            <person name="Cooper J."/>
            <person name="Damon W."/>
            <person name="Desjardin D."/>
            <person name="Finy P."/>
            <person name="Geml J."/>
            <person name="Haridas S."/>
            <person name="Hughes K."/>
            <person name="Justo A."/>
            <person name="Karasinski D."/>
            <person name="Kautmanova I."/>
            <person name="Kiss B."/>
            <person name="Kocsube S."/>
            <person name="Kotiranta H."/>
            <person name="LaButti K.M."/>
            <person name="Lechner B.E."/>
            <person name="Liimatainen K."/>
            <person name="Lipzen A."/>
            <person name="Lukacs Z."/>
            <person name="Mihaltcheva S."/>
            <person name="Morgado L.N."/>
            <person name="Niskanen T."/>
            <person name="Noordeloos M.E."/>
            <person name="Ohm R.A."/>
            <person name="Ortiz-Santana B."/>
            <person name="Ovrebo C."/>
            <person name="Racz N."/>
            <person name="Riley R."/>
            <person name="Savchenko A."/>
            <person name="Shiryaev A."/>
            <person name="Soop K."/>
            <person name="Spirin V."/>
            <person name="Szebenyi C."/>
            <person name="Tomsovsky M."/>
            <person name="Tulloss R.E."/>
            <person name="Uehling J."/>
            <person name="Grigoriev I.V."/>
            <person name="Vagvolgyi C."/>
            <person name="Papp T."/>
            <person name="Martin F.M."/>
            <person name="Miettinen O."/>
            <person name="Hibbett D.S."/>
            <person name="Nagy L.G."/>
        </authorList>
    </citation>
    <scope>NUCLEOTIDE SEQUENCE [LARGE SCALE GENOMIC DNA]</scope>
    <source>
        <strain evidence="2 3">CBS 121175</strain>
    </source>
</reference>
<proteinExistence type="predicted"/>
<evidence type="ECO:0000313" key="2">
    <source>
        <dbReference type="EMBL" id="TFK26341.1"/>
    </source>
</evidence>
<feature type="compositionally biased region" description="Polar residues" evidence="1">
    <location>
        <begin position="413"/>
        <end position="424"/>
    </location>
</feature>
<sequence length="682" mass="73880">MGFQFAYEGLGAVNREWPLANNVDSNQWWRTPVDLWAYTLDGGQWAWKPPPHSYLVSHQSAIDLGTGHIIGQEDDLRLDPALAGVCLAQDIMKPYEKAVGIDYTLFPEIDHSDLGLPPPLNLVPNEDVEGANQRWTESLREFISAVREPTFPDGEESMSYSFTESEHSSGSDNSTDYFAMPSTPPGQTGSFPSASVKIMSPNSSINSVGIDDDLLPSPAPVKALNAFATSFIPSFSPPANTATASFTSINDSLNAKASAESEAASTPREPLSKSSLCSLSSFTFPTLNPPATSTTRLTTVKIRKDEQGFYTDVHVDEPSFKLDTESSLLPPFLQESTPARRSRTSRTRELVDRLRSSQSESPALLDDPEAKKPSLDMPFDLLPKSLSQSPTPHYREIDPFRSRGSLSEDGGNSRDSVSSTPTPSQEDDDGWINVTHSGATTASSVTSSVYSENRTRDLMLALSRRRKDSSNSEPVTKASSPVSRPDSLPARSSADGGRAPRKALAESGFSPQTREVRVNSESGLSTMSEANPTYAKPTPPANHKPTHNRKKVQHNHRQSSHGSSSSFSYTRPPFMNISNPPYMNMPMATPTPHPNMIPSVTAAPVPYYFSAATPAYYPAALAMPLAFAPVGFLPTSPYASPPTAVPRGMQPGPTAFASSPMGPHGIPMIPFQHHRKGSLPAW</sequence>
<feature type="compositionally biased region" description="Polar residues" evidence="1">
    <location>
        <begin position="509"/>
        <end position="531"/>
    </location>
</feature>
<keyword evidence="3" id="KW-1185">Reference proteome</keyword>
<feature type="compositionally biased region" description="Polar residues" evidence="1">
    <location>
        <begin position="471"/>
        <end position="482"/>
    </location>
</feature>